<dbReference type="PANTHER" id="PTHR33164">
    <property type="entry name" value="TRANSCRIPTIONAL REGULATOR, MARR FAMILY"/>
    <property type="match status" value="1"/>
</dbReference>
<dbReference type="Gene3D" id="1.10.10.10">
    <property type="entry name" value="Winged helix-like DNA-binding domain superfamily/Winged helix DNA-binding domain"/>
    <property type="match status" value="1"/>
</dbReference>
<dbReference type="OrthoDB" id="4463574at2"/>
<accession>A0A5P2ASN1</accession>
<dbReference type="PRINTS" id="PR00598">
    <property type="entry name" value="HTHMARR"/>
</dbReference>
<dbReference type="InterPro" id="IPR039422">
    <property type="entry name" value="MarR/SlyA-like"/>
</dbReference>
<dbReference type="GO" id="GO:0003700">
    <property type="term" value="F:DNA-binding transcription factor activity"/>
    <property type="evidence" value="ECO:0007669"/>
    <property type="project" value="InterPro"/>
</dbReference>
<evidence type="ECO:0000313" key="3">
    <source>
        <dbReference type="Proteomes" id="UP000324106"/>
    </source>
</evidence>
<dbReference type="Pfam" id="PF12802">
    <property type="entry name" value="MarR_2"/>
    <property type="match status" value="1"/>
</dbReference>
<sequence length="150" mass="16160">MDGMAAHPTDRLGFLLSFRGELTGARIRAALGVAGLHPRNAMTLMQLAPGAMSQRELAAVMEIDPSQLVAILNELESEGLAERRRDPADRRRHIVEITPAGAEALERVDSAVSAAERELFGDLSVAEQALLRGLLDRVVVDPADHDCDAD</sequence>
<dbReference type="PROSITE" id="PS50995">
    <property type="entry name" value="HTH_MARR_2"/>
    <property type="match status" value="1"/>
</dbReference>
<evidence type="ECO:0000259" key="1">
    <source>
        <dbReference type="PROSITE" id="PS50995"/>
    </source>
</evidence>
<reference evidence="2 3" key="1">
    <citation type="submission" date="2018-05" db="EMBL/GenBank/DDBJ databases">
        <title>Streptomyces venezuelae.</title>
        <authorList>
            <person name="Kim W."/>
            <person name="Lee N."/>
            <person name="Cho B.-K."/>
        </authorList>
    </citation>
    <scope>NUCLEOTIDE SEQUENCE [LARGE SCALE GENOMIC DNA]</scope>
    <source>
        <strain evidence="2 3">ATCC 15068</strain>
    </source>
</reference>
<dbReference type="SMART" id="SM00347">
    <property type="entry name" value="HTH_MARR"/>
    <property type="match status" value="1"/>
</dbReference>
<dbReference type="GO" id="GO:0006950">
    <property type="term" value="P:response to stress"/>
    <property type="evidence" value="ECO:0007669"/>
    <property type="project" value="TreeGrafter"/>
</dbReference>
<name>A0A5P2ASN1_STRVZ</name>
<evidence type="ECO:0000313" key="2">
    <source>
        <dbReference type="EMBL" id="QES21213.1"/>
    </source>
</evidence>
<proteinExistence type="predicted"/>
<gene>
    <name evidence="2" type="ORF">DEJ46_20620</name>
</gene>
<dbReference type="PANTHER" id="PTHR33164:SF43">
    <property type="entry name" value="HTH-TYPE TRANSCRIPTIONAL REPRESSOR YETL"/>
    <property type="match status" value="1"/>
</dbReference>
<dbReference type="SUPFAM" id="SSF46785">
    <property type="entry name" value="Winged helix' DNA-binding domain"/>
    <property type="match status" value="1"/>
</dbReference>
<dbReference type="Proteomes" id="UP000324106">
    <property type="component" value="Chromosome"/>
</dbReference>
<dbReference type="AlphaFoldDB" id="A0A5P2ASN1"/>
<dbReference type="EMBL" id="CP029194">
    <property type="protein sequence ID" value="QES21213.1"/>
    <property type="molecule type" value="Genomic_DNA"/>
</dbReference>
<protein>
    <submittedName>
        <fullName evidence="2">MarR family transcriptional regulator</fullName>
    </submittedName>
</protein>
<dbReference type="InterPro" id="IPR036388">
    <property type="entry name" value="WH-like_DNA-bd_sf"/>
</dbReference>
<organism evidence="2 3">
    <name type="scientific">Streptomyces venezuelae</name>
    <dbReference type="NCBI Taxonomy" id="54571"/>
    <lineage>
        <taxon>Bacteria</taxon>
        <taxon>Bacillati</taxon>
        <taxon>Actinomycetota</taxon>
        <taxon>Actinomycetes</taxon>
        <taxon>Kitasatosporales</taxon>
        <taxon>Streptomycetaceae</taxon>
        <taxon>Streptomyces</taxon>
    </lineage>
</organism>
<feature type="domain" description="HTH marR-type" evidence="1">
    <location>
        <begin position="1"/>
        <end position="140"/>
    </location>
</feature>
<dbReference type="InterPro" id="IPR036390">
    <property type="entry name" value="WH_DNA-bd_sf"/>
</dbReference>
<dbReference type="InterPro" id="IPR000835">
    <property type="entry name" value="HTH_MarR-typ"/>
</dbReference>